<protein>
    <submittedName>
        <fullName evidence="1">Uncharacterized protein</fullName>
    </submittedName>
</protein>
<dbReference type="RefSeq" id="WP_043766046.1">
    <property type="nucleotide sequence ID" value="NZ_JACWCW010000104.1"/>
</dbReference>
<evidence type="ECO:0000313" key="2">
    <source>
        <dbReference type="Proteomes" id="UP001404845"/>
    </source>
</evidence>
<dbReference type="EMBL" id="JAQYXL010000001">
    <property type="protein sequence ID" value="MEN3228338.1"/>
    <property type="molecule type" value="Genomic_DNA"/>
</dbReference>
<sequence length="157" mass="17467">MPIFHDTSLECALAIVRDGFRVSPGMILQDQCANFHEGHLSSQTPNEGCRMEFAWAGGPVEEFSDRSVADMQPGILYRQNWSSGGFWRLALRPGTDTGLTFVRAVYAADDPVMQGVHDVAEHKFAQAAGRTIPVRYRDEQPVEKRGLFRTVLARLTG</sequence>
<name>A0ABU9ZAL4_9HYPH</name>
<reference evidence="1 2" key="1">
    <citation type="journal article" date="2023" name="PLoS ONE">
        <title>Complete genome assembly of Hawai'i environmental nontuberculous mycobacteria reveals unexpected co-isolation with methylobacteria.</title>
        <authorList>
            <person name="Hendrix J."/>
            <person name="Epperson L.E."/>
            <person name="Tong E.I."/>
            <person name="Chan Y.L."/>
            <person name="Hasan N.A."/>
            <person name="Dawrs S.N."/>
            <person name="Norton G.J."/>
            <person name="Virdi R."/>
            <person name="Crooks J.L."/>
            <person name="Chan E.D."/>
            <person name="Honda J.R."/>
            <person name="Strong M."/>
        </authorList>
    </citation>
    <scope>NUCLEOTIDE SEQUENCE [LARGE SCALE GENOMIC DNA]</scope>
    <source>
        <strain evidence="1 2">NJH_HI01</strain>
    </source>
</reference>
<keyword evidence="2" id="KW-1185">Reference proteome</keyword>
<organism evidence="1 2">
    <name type="scientific">Methylorubrum rhodesianum</name>
    <dbReference type="NCBI Taxonomy" id="29427"/>
    <lineage>
        <taxon>Bacteria</taxon>
        <taxon>Pseudomonadati</taxon>
        <taxon>Pseudomonadota</taxon>
        <taxon>Alphaproteobacteria</taxon>
        <taxon>Hyphomicrobiales</taxon>
        <taxon>Methylobacteriaceae</taxon>
        <taxon>Methylorubrum</taxon>
    </lineage>
</organism>
<gene>
    <name evidence="1" type="ORF">PUR21_11940</name>
</gene>
<dbReference type="Proteomes" id="UP001404845">
    <property type="component" value="Unassembled WGS sequence"/>
</dbReference>
<proteinExistence type="predicted"/>
<accession>A0ABU9ZAL4</accession>
<evidence type="ECO:0000313" key="1">
    <source>
        <dbReference type="EMBL" id="MEN3228338.1"/>
    </source>
</evidence>
<comment type="caution">
    <text evidence="1">The sequence shown here is derived from an EMBL/GenBank/DDBJ whole genome shotgun (WGS) entry which is preliminary data.</text>
</comment>